<evidence type="ECO:0000256" key="3">
    <source>
        <dbReference type="ARBA" id="ARBA00022448"/>
    </source>
</evidence>
<evidence type="ECO:0000256" key="1">
    <source>
        <dbReference type="ARBA" id="ARBA00001970"/>
    </source>
</evidence>
<keyword evidence="7" id="KW-0249">Electron transport</keyword>
<accession>A0ABP1NZJ5</accession>
<dbReference type="PANTHER" id="PTHR15422:SF45">
    <property type="entry name" value="CYTOCHROME B561 DOMAIN-CONTAINING PROTEIN"/>
    <property type="match status" value="1"/>
</dbReference>
<dbReference type="PROSITE" id="PS50939">
    <property type="entry name" value="CYTOCHROME_B561"/>
    <property type="match status" value="1"/>
</dbReference>
<evidence type="ECO:0000256" key="12">
    <source>
        <dbReference type="SAM" id="Phobius"/>
    </source>
</evidence>
<dbReference type="Gene3D" id="1.20.120.1770">
    <property type="match status" value="1"/>
</dbReference>
<organism evidence="14 15">
    <name type="scientific">Xylocopa violacea</name>
    <name type="common">Violet carpenter bee</name>
    <name type="synonym">Apis violacea</name>
    <dbReference type="NCBI Taxonomy" id="135666"/>
    <lineage>
        <taxon>Eukaryota</taxon>
        <taxon>Metazoa</taxon>
        <taxon>Ecdysozoa</taxon>
        <taxon>Arthropoda</taxon>
        <taxon>Hexapoda</taxon>
        <taxon>Insecta</taxon>
        <taxon>Pterygota</taxon>
        <taxon>Neoptera</taxon>
        <taxon>Endopterygota</taxon>
        <taxon>Hymenoptera</taxon>
        <taxon>Apocrita</taxon>
        <taxon>Aculeata</taxon>
        <taxon>Apoidea</taxon>
        <taxon>Anthophila</taxon>
        <taxon>Apidae</taxon>
        <taxon>Xylocopa</taxon>
        <taxon>Xylocopa</taxon>
    </lineage>
</organism>
<evidence type="ECO:0000256" key="10">
    <source>
        <dbReference type="ARBA" id="ARBA00023136"/>
    </source>
</evidence>
<dbReference type="Pfam" id="PF03188">
    <property type="entry name" value="Cytochrom_B561"/>
    <property type="match status" value="1"/>
</dbReference>
<dbReference type="InterPro" id="IPR045150">
    <property type="entry name" value="CYB561D1/2"/>
</dbReference>
<dbReference type="CDD" id="cd08761">
    <property type="entry name" value="Cyt_b561_CYB561D2_like"/>
    <property type="match status" value="1"/>
</dbReference>
<keyword evidence="10 12" id="KW-0472">Membrane</keyword>
<reference evidence="14 15" key="1">
    <citation type="submission" date="2024-08" db="EMBL/GenBank/DDBJ databases">
        <authorList>
            <person name="Will J Nash"/>
            <person name="Angela Man"/>
            <person name="Seanna McTaggart"/>
            <person name="Kendall Baker"/>
            <person name="Tom Barker"/>
            <person name="Leah Catchpole"/>
            <person name="Alex Durrant"/>
            <person name="Karim Gharbi"/>
            <person name="Naomi Irish"/>
            <person name="Gemy Kaithakottil"/>
            <person name="Debby Ku"/>
            <person name="Aaliyah Providence"/>
            <person name="Felix Shaw"/>
            <person name="David Swarbreck"/>
            <person name="Chris Watkins"/>
            <person name="Ann M. McCartney"/>
            <person name="Giulio Formenti"/>
            <person name="Alice Mouton"/>
            <person name="Noel Vella"/>
            <person name="Bjorn M von Reumont"/>
            <person name="Adriana Vella"/>
            <person name="Wilfried Haerty"/>
        </authorList>
    </citation>
    <scope>NUCLEOTIDE SEQUENCE [LARGE SCALE GENOMIC DNA]</scope>
</reference>
<evidence type="ECO:0000313" key="15">
    <source>
        <dbReference type="Proteomes" id="UP001642520"/>
    </source>
</evidence>
<feature type="transmembrane region" description="Helical" evidence="12">
    <location>
        <begin position="160"/>
        <end position="180"/>
    </location>
</feature>
<feature type="transmembrane region" description="Helical" evidence="12">
    <location>
        <begin position="46"/>
        <end position="66"/>
    </location>
</feature>
<dbReference type="SMART" id="SM00665">
    <property type="entry name" value="B561"/>
    <property type="match status" value="1"/>
</dbReference>
<proteinExistence type="predicted"/>
<evidence type="ECO:0000256" key="9">
    <source>
        <dbReference type="ARBA" id="ARBA00023004"/>
    </source>
</evidence>
<dbReference type="PANTHER" id="PTHR15422">
    <property type="entry name" value="OS05G0565100 PROTEIN"/>
    <property type="match status" value="1"/>
</dbReference>
<keyword evidence="3" id="KW-0813">Transport</keyword>
<keyword evidence="5 12" id="KW-0812">Transmembrane</keyword>
<dbReference type="Proteomes" id="UP001642520">
    <property type="component" value="Unassembled WGS sequence"/>
</dbReference>
<comment type="cofactor">
    <cofactor evidence="1">
        <name>heme b</name>
        <dbReference type="ChEBI" id="CHEBI:60344"/>
    </cofactor>
</comment>
<keyword evidence="15" id="KW-1185">Reference proteome</keyword>
<evidence type="ECO:0000256" key="7">
    <source>
        <dbReference type="ARBA" id="ARBA00022982"/>
    </source>
</evidence>
<gene>
    <name evidence="14" type="ORF">XYLVIOL_LOCUS6972</name>
</gene>
<evidence type="ECO:0000256" key="8">
    <source>
        <dbReference type="ARBA" id="ARBA00022989"/>
    </source>
</evidence>
<feature type="transmembrane region" description="Helical" evidence="12">
    <location>
        <begin position="86"/>
        <end position="108"/>
    </location>
</feature>
<feature type="transmembrane region" description="Helical" evidence="12">
    <location>
        <begin position="192"/>
        <end position="210"/>
    </location>
</feature>
<keyword evidence="9" id="KW-0408">Iron</keyword>
<evidence type="ECO:0000256" key="4">
    <source>
        <dbReference type="ARBA" id="ARBA00022617"/>
    </source>
</evidence>
<evidence type="ECO:0000259" key="13">
    <source>
        <dbReference type="PROSITE" id="PS50939"/>
    </source>
</evidence>
<evidence type="ECO:0000313" key="14">
    <source>
        <dbReference type="EMBL" id="CAL7945033.1"/>
    </source>
</evidence>
<evidence type="ECO:0000256" key="6">
    <source>
        <dbReference type="ARBA" id="ARBA00022723"/>
    </source>
</evidence>
<comment type="caution">
    <text evidence="14">The sequence shown here is derived from an EMBL/GenBank/DDBJ whole genome shotgun (WGS) entry which is preliminary data.</text>
</comment>
<evidence type="ECO:0000256" key="2">
    <source>
        <dbReference type="ARBA" id="ARBA00004141"/>
    </source>
</evidence>
<dbReference type="InterPro" id="IPR006593">
    <property type="entry name" value="Cyt_b561/ferric_Rdtase_TM"/>
</dbReference>
<sequence>MTDQPPGKGPPSAIMLVFSALTHILLLLPVLYILSLAFIYYTFFSWHPICMSVGVGLLMTEAVFSVSGEAYIGSKLSRVNRVTMHWVLHTFGLALVTIGLIIIVVNKIQNNREHFATPHSILGLVSIILAFLTAAFGIVTNNSRWLYPRFRPVLLKIMHAFGGILVTILLLATLITGTYTKWWPANDTGRNLTFSAFFIAGFFILLKPILGAVSRSKVVFGPPPVST</sequence>
<protein>
    <recommendedName>
        <fullName evidence="11">ascorbate ferrireductase (transmembrane)</fullName>
        <ecNumber evidence="11">7.2.1.3</ecNumber>
    </recommendedName>
</protein>
<feature type="transmembrane region" description="Helical" evidence="12">
    <location>
        <begin position="12"/>
        <end position="40"/>
    </location>
</feature>
<feature type="transmembrane region" description="Helical" evidence="12">
    <location>
        <begin position="120"/>
        <end position="139"/>
    </location>
</feature>
<keyword evidence="6" id="KW-0479">Metal-binding</keyword>
<comment type="subcellular location">
    <subcellularLocation>
        <location evidence="2">Membrane</location>
        <topology evidence="2">Multi-pass membrane protein</topology>
    </subcellularLocation>
</comment>
<name>A0ABP1NZJ5_XYLVO</name>
<keyword evidence="8 12" id="KW-1133">Transmembrane helix</keyword>
<dbReference type="EMBL" id="CAXAJV020001293">
    <property type="protein sequence ID" value="CAL7945033.1"/>
    <property type="molecule type" value="Genomic_DNA"/>
</dbReference>
<evidence type="ECO:0000256" key="11">
    <source>
        <dbReference type="ARBA" id="ARBA00024225"/>
    </source>
</evidence>
<feature type="domain" description="Cytochrome b561" evidence="13">
    <location>
        <begin position="14"/>
        <end position="215"/>
    </location>
</feature>
<dbReference type="EC" id="7.2.1.3" evidence="11"/>
<evidence type="ECO:0000256" key="5">
    <source>
        <dbReference type="ARBA" id="ARBA00022692"/>
    </source>
</evidence>
<keyword evidence="4" id="KW-0349">Heme</keyword>